<dbReference type="EMBL" id="FJXR01000032">
    <property type="protein sequence ID" value="CZW15976.1"/>
    <property type="molecule type" value="Genomic_DNA"/>
</dbReference>
<evidence type="ECO:0000256" key="1">
    <source>
        <dbReference type="SAM" id="SignalP"/>
    </source>
</evidence>
<accession>A0A144S625</accession>
<name>A0A144S625_ENTCL</name>
<feature type="chain" id="PRO_5030021617" evidence="1">
    <location>
        <begin position="22"/>
        <end position="156"/>
    </location>
</feature>
<keyword evidence="1" id="KW-0732">Signal</keyword>
<sequence length="156" mass="16905">MRFMHAILSAGLLTFAITAQAVPNMWSSGFGMGVTEYIITSPENVMMNLNCTGNPDDQNILQHHVMLTLPDGSGADSQDEKTAITVVTDDQTFPLPSSLGWRNGDNAWLSFIDAIRKATSFEIYVNDKQVGHFTPSAGNVHKVLADMPECTTLTAG</sequence>
<reference evidence="2 3" key="1">
    <citation type="submission" date="2016-03" db="EMBL/GenBank/DDBJ databases">
        <authorList>
            <consortium name="Pathogen Informatics"/>
        </authorList>
    </citation>
    <scope>NUCLEOTIDE SEQUENCE [LARGE SCALE GENOMIC DNA]</scope>
    <source>
        <strain evidence="3">e1252</strain>
    </source>
</reference>
<feature type="signal peptide" evidence="1">
    <location>
        <begin position="1"/>
        <end position="21"/>
    </location>
</feature>
<organism evidence="2 3">
    <name type="scientific">Enterobacter cloacae</name>
    <dbReference type="NCBI Taxonomy" id="550"/>
    <lineage>
        <taxon>Bacteria</taxon>
        <taxon>Pseudomonadati</taxon>
        <taxon>Pseudomonadota</taxon>
        <taxon>Gammaproteobacteria</taxon>
        <taxon>Enterobacterales</taxon>
        <taxon>Enterobacteriaceae</taxon>
        <taxon>Enterobacter</taxon>
        <taxon>Enterobacter cloacae complex</taxon>
    </lineage>
</organism>
<dbReference type="Proteomes" id="UP000076008">
    <property type="component" value="Unassembled WGS sequence"/>
</dbReference>
<dbReference type="GeneID" id="63140403"/>
<gene>
    <name evidence="2" type="ORF">SAMEA2273318_04162</name>
</gene>
<dbReference type="RefSeq" id="WP_009652431.1">
    <property type="nucleotide sequence ID" value="NZ_FJXR01000032.1"/>
</dbReference>
<dbReference type="AlphaFoldDB" id="A0A144S625"/>
<evidence type="ECO:0000313" key="3">
    <source>
        <dbReference type="Proteomes" id="UP000076008"/>
    </source>
</evidence>
<protein>
    <submittedName>
        <fullName evidence="2">Uncharacterized protein</fullName>
    </submittedName>
</protein>
<proteinExistence type="predicted"/>
<evidence type="ECO:0000313" key="2">
    <source>
        <dbReference type="EMBL" id="CZW15976.1"/>
    </source>
</evidence>